<organism evidence="1 2">
    <name type="scientific">Streptomyces africanus</name>
    <dbReference type="NCBI Taxonomy" id="231024"/>
    <lineage>
        <taxon>Bacteria</taxon>
        <taxon>Bacillati</taxon>
        <taxon>Actinomycetota</taxon>
        <taxon>Actinomycetes</taxon>
        <taxon>Kitasatosporales</taxon>
        <taxon>Streptomycetaceae</taxon>
        <taxon>Streptomyces</taxon>
    </lineage>
</organism>
<protein>
    <submittedName>
        <fullName evidence="1">Uncharacterized protein</fullName>
    </submittedName>
</protein>
<name>A0ABU0QRU3_9ACTN</name>
<gene>
    <name evidence="1" type="ORF">QF034_004355</name>
</gene>
<proteinExistence type="predicted"/>
<dbReference type="Proteomes" id="UP001232755">
    <property type="component" value="Unassembled WGS sequence"/>
</dbReference>
<dbReference type="EMBL" id="JAUSYP010000001">
    <property type="protein sequence ID" value="MDQ0750124.1"/>
    <property type="molecule type" value="Genomic_DNA"/>
</dbReference>
<comment type="caution">
    <text evidence="1">The sequence shown here is derived from an EMBL/GenBank/DDBJ whole genome shotgun (WGS) entry which is preliminary data.</text>
</comment>
<evidence type="ECO:0000313" key="2">
    <source>
        <dbReference type="Proteomes" id="UP001232755"/>
    </source>
</evidence>
<evidence type="ECO:0000313" key="1">
    <source>
        <dbReference type="EMBL" id="MDQ0750124.1"/>
    </source>
</evidence>
<accession>A0ABU0QRU3</accession>
<sequence length="37" mass="3749">MDRRTFVADSIGVAAGLAVGPRENTGIPDAVGTAHLL</sequence>
<reference evidence="1 2" key="1">
    <citation type="submission" date="2023-07" db="EMBL/GenBank/DDBJ databases">
        <title>Comparative genomics of wheat-associated soil bacteria to identify genetic determinants of phenazine resistance.</title>
        <authorList>
            <person name="Mouncey N."/>
        </authorList>
    </citation>
    <scope>NUCLEOTIDE SEQUENCE [LARGE SCALE GENOMIC DNA]</scope>
    <source>
        <strain evidence="1 2">B3I12</strain>
    </source>
</reference>
<keyword evidence="2" id="KW-1185">Reference proteome</keyword>